<dbReference type="InterPro" id="IPR052158">
    <property type="entry name" value="INH-QAR"/>
</dbReference>
<dbReference type="EMBL" id="LT607750">
    <property type="protein sequence ID" value="SCG44879.1"/>
    <property type="molecule type" value="Genomic_DNA"/>
</dbReference>
<dbReference type="Gene3D" id="3.40.50.880">
    <property type="match status" value="1"/>
</dbReference>
<reference evidence="2 3" key="1">
    <citation type="submission" date="2016-06" db="EMBL/GenBank/DDBJ databases">
        <authorList>
            <person name="Kjaerup R.B."/>
            <person name="Dalgaard T.S."/>
            <person name="Juul-Madsen H.R."/>
        </authorList>
    </citation>
    <scope>NUCLEOTIDE SEQUENCE [LARGE SCALE GENOMIC DNA]</scope>
    <source>
        <strain evidence="2 3">DSM 43904</strain>
    </source>
</reference>
<dbReference type="SUPFAM" id="SSF52317">
    <property type="entry name" value="Class I glutamine amidotransferase-like"/>
    <property type="match status" value="1"/>
</dbReference>
<gene>
    <name evidence="2" type="ORF">GA0070609_1548</name>
</gene>
<accession>A0A1C5HFP4</accession>
<dbReference type="Proteomes" id="UP000198217">
    <property type="component" value="Chromosome I"/>
</dbReference>
<evidence type="ECO:0000259" key="1">
    <source>
        <dbReference type="Pfam" id="PF01965"/>
    </source>
</evidence>
<dbReference type="Pfam" id="PF01965">
    <property type="entry name" value="DJ-1_PfpI"/>
    <property type="match status" value="1"/>
</dbReference>
<name>A0A1C5HFP4_9ACTN</name>
<dbReference type="GO" id="GO:0006355">
    <property type="term" value="P:regulation of DNA-templated transcription"/>
    <property type="evidence" value="ECO:0007669"/>
    <property type="project" value="TreeGrafter"/>
</dbReference>
<keyword evidence="3" id="KW-1185">Reference proteome</keyword>
<dbReference type="PANTHER" id="PTHR43130">
    <property type="entry name" value="ARAC-FAMILY TRANSCRIPTIONAL REGULATOR"/>
    <property type="match status" value="1"/>
</dbReference>
<dbReference type="PANTHER" id="PTHR43130:SF2">
    <property type="entry name" value="DJ-1_PFPI DOMAIN-CONTAINING PROTEIN"/>
    <property type="match status" value="1"/>
</dbReference>
<dbReference type="AlphaFoldDB" id="A0A1C5HFP4"/>
<feature type="domain" description="DJ-1/PfpI" evidence="1">
    <location>
        <begin position="112"/>
        <end position="184"/>
    </location>
</feature>
<dbReference type="InterPro" id="IPR029062">
    <property type="entry name" value="Class_I_gatase-like"/>
</dbReference>
<dbReference type="InterPro" id="IPR002818">
    <property type="entry name" value="DJ-1/PfpI"/>
</dbReference>
<organism evidence="2 3">
    <name type="scientific">Micromonospora echinaurantiaca</name>
    <dbReference type="NCBI Taxonomy" id="47857"/>
    <lineage>
        <taxon>Bacteria</taxon>
        <taxon>Bacillati</taxon>
        <taxon>Actinomycetota</taxon>
        <taxon>Actinomycetes</taxon>
        <taxon>Micromonosporales</taxon>
        <taxon>Micromonosporaceae</taxon>
        <taxon>Micromonospora</taxon>
    </lineage>
</organism>
<evidence type="ECO:0000313" key="3">
    <source>
        <dbReference type="Proteomes" id="UP000198217"/>
    </source>
</evidence>
<evidence type="ECO:0000313" key="2">
    <source>
        <dbReference type="EMBL" id="SCG44879.1"/>
    </source>
</evidence>
<protein>
    <submittedName>
        <fullName evidence="2">DJ-1/PfpI family protein</fullName>
    </submittedName>
</protein>
<proteinExistence type="predicted"/>
<sequence>MMVQIVLYDGFDPLDVIAPFEVLSAGSDAAGGALAVELVAAEGVREVVSGTRGLTLRATAKLDPDRPGYVVVPGASGPTTGDPDQGAVTIPVLLARFAESAAAPLLLAALRNPEVTVAAVCGGSLALAMAGLIEGRHAVTHALGMDVLDATGVHAVPARVVDDGDLISAGGVTSGLDLGLHILEREFGPRVAHAVETLFEYERRGIVWRNAGRTPITI</sequence>